<feature type="compositionally biased region" description="Gly residues" evidence="1">
    <location>
        <begin position="1390"/>
        <end position="1403"/>
    </location>
</feature>
<comment type="caution">
    <text evidence="2">The sequence shown here is derived from an EMBL/GenBank/DDBJ whole genome shotgun (WGS) entry which is preliminary data.</text>
</comment>
<name>A0AAD4LFE0_9AGAM</name>
<feature type="compositionally biased region" description="Low complexity" evidence="1">
    <location>
        <begin position="110"/>
        <end position="124"/>
    </location>
</feature>
<gene>
    <name evidence="2" type="ORF">EDB92DRAFT_1995091</name>
</gene>
<evidence type="ECO:0008006" key="4">
    <source>
        <dbReference type="Google" id="ProtNLM"/>
    </source>
</evidence>
<feature type="compositionally biased region" description="Pro residues" evidence="1">
    <location>
        <begin position="1372"/>
        <end position="1384"/>
    </location>
</feature>
<accession>A0AAD4LFE0</accession>
<feature type="compositionally biased region" description="Gly residues" evidence="1">
    <location>
        <begin position="1411"/>
        <end position="1421"/>
    </location>
</feature>
<proteinExistence type="predicted"/>
<feature type="compositionally biased region" description="Pro residues" evidence="1">
    <location>
        <begin position="1422"/>
        <end position="1432"/>
    </location>
</feature>
<feature type="compositionally biased region" description="Low complexity" evidence="1">
    <location>
        <begin position="92"/>
        <end position="103"/>
    </location>
</feature>
<feature type="region of interest" description="Disordered" evidence="1">
    <location>
        <begin position="55"/>
        <end position="74"/>
    </location>
</feature>
<reference evidence="2" key="1">
    <citation type="submission" date="2022-01" db="EMBL/GenBank/DDBJ databases">
        <title>Comparative genomics reveals a dynamic genome evolution in the ectomycorrhizal milk-cap (Lactarius) mushrooms.</title>
        <authorList>
            <consortium name="DOE Joint Genome Institute"/>
            <person name="Lebreton A."/>
            <person name="Tang N."/>
            <person name="Kuo A."/>
            <person name="LaButti K."/>
            <person name="Drula E."/>
            <person name="Barry K."/>
            <person name="Clum A."/>
            <person name="Lipzen A."/>
            <person name="Mousain D."/>
            <person name="Ng V."/>
            <person name="Wang R."/>
            <person name="Wang X."/>
            <person name="Dai Y."/>
            <person name="Henrissat B."/>
            <person name="Grigoriev I.V."/>
            <person name="Guerin-Laguette A."/>
            <person name="Yu F."/>
            <person name="Martin F.M."/>
        </authorList>
    </citation>
    <scope>NUCLEOTIDE SEQUENCE</scope>
    <source>
        <strain evidence="2">QP</strain>
    </source>
</reference>
<feature type="region of interest" description="Disordered" evidence="1">
    <location>
        <begin position="1367"/>
        <end position="1452"/>
    </location>
</feature>
<feature type="compositionally biased region" description="Polar residues" evidence="1">
    <location>
        <begin position="62"/>
        <end position="74"/>
    </location>
</feature>
<protein>
    <recommendedName>
        <fullName evidence="4">Retrotransposon gag domain-containing protein</fullName>
    </recommendedName>
</protein>
<feature type="region of interest" description="Disordered" evidence="1">
    <location>
        <begin position="1251"/>
        <end position="1294"/>
    </location>
</feature>
<organism evidence="2 3">
    <name type="scientific">Lactarius akahatsu</name>
    <dbReference type="NCBI Taxonomy" id="416441"/>
    <lineage>
        <taxon>Eukaryota</taxon>
        <taxon>Fungi</taxon>
        <taxon>Dikarya</taxon>
        <taxon>Basidiomycota</taxon>
        <taxon>Agaricomycotina</taxon>
        <taxon>Agaricomycetes</taxon>
        <taxon>Russulales</taxon>
        <taxon>Russulaceae</taxon>
        <taxon>Lactarius</taxon>
    </lineage>
</organism>
<evidence type="ECO:0000313" key="2">
    <source>
        <dbReference type="EMBL" id="KAH8991292.1"/>
    </source>
</evidence>
<feature type="region of interest" description="Disordered" evidence="1">
    <location>
        <begin position="80"/>
        <end position="133"/>
    </location>
</feature>
<feature type="compositionally biased region" description="Acidic residues" evidence="1">
    <location>
        <begin position="1280"/>
        <end position="1294"/>
    </location>
</feature>
<feature type="compositionally biased region" description="Low complexity" evidence="1">
    <location>
        <begin position="1268"/>
        <end position="1279"/>
    </location>
</feature>
<evidence type="ECO:0000256" key="1">
    <source>
        <dbReference type="SAM" id="MobiDB-lite"/>
    </source>
</evidence>
<dbReference type="EMBL" id="JAKELL010000027">
    <property type="protein sequence ID" value="KAH8991292.1"/>
    <property type="molecule type" value="Genomic_DNA"/>
</dbReference>
<keyword evidence="3" id="KW-1185">Reference proteome</keyword>
<evidence type="ECO:0000313" key="3">
    <source>
        <dbReference type="Proteomes" id="UP001201163"/>
    </source>
</evidence>
<sequence length="1622" mass="179057">MEPTDLHLDVPPILTPDKDGTYTCDICHTKVRVGYGGLKNFMQHRGSPGCLRAAKKGELKPQESQTGNRTNTLHSYFTKTLTPTTRDGPNGGPNQVQGGKQNGLTSEAPSEVTSASTATLSVSANQSSAPPTSPLVSSFLMSGLPHEPRVGSVSADSVTSKSAHPDAHALSLLNSVTCAAQELPSHILEAEEGDDIARVVLAGGPKESSEAWEHLDCMLNWLLGYGIDVEDVAQRVRRGPFGIGGLVQYINGFVINHGVTGDLLEGKIGRLLKAIELAKQRGRTIDPALPDVSPIEDNCSPRELTHIIVDDDDDDDIEYIGGLPLSTKIGPALQPINSSSSPSTILAGAPVDNVTERHGRSQRARCKQHIVSAPPGKTGIGAYPFLLHIEEHMPWEFSSLGGTLLLRARKCENRGLDEHGLCKPCRALLSNIKFRKILARVEEGVNEYTPFKYHGLLSLAEIARKKERTIDLFRLRRTNDARKLIGREGAITMHRQVLLAMSSRKIPRLDQCLNKAGRGIYHPKGFSEEEDLQALLFLRLGGQRVAEIAHRMFGIPTPSTVRRRTMIPPLICSSSYPILRDLESNLKAAFDDAELLFQDMERGDVHLAHEATIGAIGILCSNSRLYSAKPFLVSGSCKKETAEDHASLIQTTLNAIKDTKALSDARVVSIASDGEAKRGKALVQLTFKRWLSPSSPIYPWLSGCAFLDLHVGADDITCDKDWKHVAAKRPRNALLREKGLLVHGTWITPMLIQSHLLEAGHKHQHVRAVLNPNDKQDVLLAFTLLQDIWNLPQLTSGAPGRIKARESLRIFGSMCYHFLMPYICVDLSIEDQLEYLSYAAHLALVLYVHDNACSNFIPTALYIDLMIMVKNVFFCVAKAKIDTPNNDFNIILLGTDRLENLFGCLRTIVGNDANVDNYQLGSRLTGTMESMNILALHPEWDKAPRRLHLPCVSRDSSTIPDSADHISPRSWRASQALSSVTPPTVWIRGRRKLEADYLFVCDILRAVGATPNATVLAPFGTLLVHASAPPSDEMEDSELSHDDQDDDVLHGLVPGAVTSDHTDVPVTGDGVRELEDAATSLDWDPEQHAFSNVVVFGDSTNTLKKSRALSLFFKYSNSTSSTDRLRRVQQQARYVQSEPETLVDDSSEELSDILMVDNPWRNFQTYSLERRGDRNVPTQFLGAARWREYRGETGYFVDFASGPTRYRPVEFNFDNLCWVEITWNPVDNRYDAVRPAGRNYNCDIDARNLPTREEWGRIDGQPEEEPSTSEPRTPTPSETSGDDEETNDDEESEVGEIIQTAESLRINEPESIEVRPPADMATATITQEDLALEEARRITEEAESYLRPINPTTGHRMTADDAAIFRAVGPDVPDPPPGAGGPPPPRRRGGPFGQGPPGNGGPPHRGRQPQFGGGGGGDPFGGGPPPPLPPAAGPALGAPHASDKLVGETPTIFDGNRDEYESFLTQWHIYWGQNSEAPIMTNVYRRCLLFLGFIKGPRVSNWTLGFLQWLNNELHQGRSRYDPYLWDTLTAGFSDRFSNVLEQEQAQATLAKGFKMIGDDIDSYVTNFEQLARKADYRLNDRQTLDRFTAGLPRALFTKIYELDDPHVAQQCTQCTGRPLPE</sequence>
<dbReference type="Proteomes" id="UP001201163">
    <property type="component" value="Unassembled WGS sequence"/>
</dbReference>